<keyword evidence="3" id="KW-0731">Sigma factor</keyword>
<dbReference type="OrthoDB" id="9782703at2"/>
<proteinExistence type="inferred from homology"/>
<dbReference type="InterPro" id="IPR013324">
    <property type="entry name" value="RNA_pol_sigma_r3/r4-like"/>
</dbReference>
<dbReference type="InterPro" id="IPR007627">
    <property type="entry name" value="RNA_pol_sigma70_r2"/>
</dbReference>
<name>A0A5C6VMK3_9BACI</name>
<dbReference type="Gene3D" id="1.10.10.10">
    <property type="entry name" value="Winged helix-like DNA-binding domain superfamily/Winged helix DNA-binding domain"/>
    <property type="match status" value="1"/>
</dbReference>
<sequence length="179" mass="20994">MELGNEKLVKKAIKGNKKAFEQLIKLHYDRIYRTAYLYVQNEEDALDVVQDATYQAYISIRSLKQPEYFMTWFTRIVIRCAGQILKKRKNVVPLTEETLSKLSVTNQSDHDEAMHLLNSIGELKENYRTAIILFYYYDYSIKTISELMEIPEGTVKTYLSRGKASLRKSYKEEEDKCHG</sequence>
<dbReference type="RefSeq" id="WP_146950395.1">
    <property type="nucleotide sequence ID" value="NZ_VOQF01000016.1"/>
</dbReference>
<protein>
    <submittedName>
        <fullName evidence="7">Sigma-70 family RNA polymerase sigma factor</fullName>
    </submittedName>
</protein>
<dbReference type="InterPro" id="IPR014284">
    <property type="entry name" value="RNA_pol_sigma-70_dom"/>
</dbReference>
<feature type="domain" description="RNA polymerase sigma factor 70 region 4 type 2" evidence="6">
    <location>
        <begin position="116"/>
        <end position="166"/>
    </location>
</feature>
<accession>A0A5C6VMK3</accession>
<dbReference type="AlphaFoldDB" id="A0A5C6VMK3"/>
<dbReference type="InterPro" id="IPR036388">
    <property type="entry name" value="WH-like_DNA-bd_sf"/>
</dbReference>
<dbReference type="Pfam" id="PF04542">
    <property type="entry name" value="Sigma70_r2"/>
    <property type="match status" value="1"/>
</dbReference>
<dbReference type="GO" id="GO:0003677">
    <property type="term" value="F:DNA binding"/>
    <property type="evidence" value="ECO:0007669"/>
    <property type="project" value="InterPro"/>
</dbReference>
<keyword evidence="8" id="KW-1185">Reference proteome</keyword>
<comment type="similarity">
    <text evidence="1">Belongs to the sigma-70 factor family. ECF subfamily.</text>
</comment>
<dbReference type="InterPro" id="IPR014300">
    <property type="entry name" value="RNA_pol_sigma-V"/>
</dbReference>
<dbReference type="Pfam" id="PF08281">
    <property type="entry name" value="Sigma70_r4_2"/>
    <property type="match status" value="1"/>
</dbReference>
<comment type="caution">
    <text evidence="7">The sequence shown here is derived from an EMBL/GenBank/DDBJ whole genome shotgun (WGS) entry which is preliminary data.</text>
</comment>
<dbReference type="GO" id="GO:0006352">
    <property type="term" value="P:DNA-templated transcription initiation"/>
    <property type="evidence" value="ECO:0007669"/>
    <property type="project" value="InterPro"/>
</dbReference>
<evidence type="ECO:0000259" key="6">
    <source>
        <dbReference type="Pfam" id="PF08281"/>
    </source>
</evidence>
<dbReference type="PANTHER" id="PTHR43133:SF51">
    <property type="entry name" value="RNA POLYMERASE SIGMA FACTOR"/>
    <property type="match status" value="1"/>
</dbReference>
<dbReference type="NCBIfam" id="TIGR02937">
    <property type="entry name" value="sigma70-ECF"/>
    <property type="match status" value="1"/>
</dbReference>
<evidence type="ECO:0000259" key="5">
    <source>
        <dbReference type="Pfam" id="PF04542"/>
    </source>
</evidence>
<evidence type="ECO:0000256" key="2">
    <source>
        <dbReference type="ARBA" id="ARBA00023015"/>
    </source>
</evidence>
<dbReference type="NCBIfam" id="TIGR02954">
    <property type="entry name" value="Sig70_famx3"/>
    <property type="match status" value="1"/>
</dbReference>
<gene>
    <name evidence="7" type="ORF">FS935_19890</name>
</gene>
<feature type="domain" description="RNA polymerase sigma-70 region 2" evidence="5">
    <location>
        <begin position="23"/>
        <end position="89"/>
    </location>
</feature>
<dbReference type="Proteomes" id="UP000321363">
    <property type="component" value="Unassembled WGS sequence"/>
</dbReference>
<evidence type="ECO:0000313" key="8">
    <source>
        <dbReference type="Proteomes" id="UP000321363"/>
    </source>
</evidence>
<dbReference type="SUPFAM" id="SSF88946">
    <property type="entry name" value="Sigma2 domain of RNA polymerase sigma factors"/>
    <property type="match status" value="1"/>
</dbReference>
<organism evidence="7 8">
    <name type="scientific">Metabacillus litoralis</name>
    <dbReference type="NCBI Taxonomy" id="152268"/>
    <lineage>
        <taxon>Bacteria</taxon>
        <taxon>Bacillati</taxon>
        <taxon>Bacillota</taxon>
        <taxon>Bacilli</taxon>
        <taxon>Bacillales</taxon>
        <taxon>Bacillaceae</taxon>
        <taxon>Metabacillus</taxon>
    </lineage>
</organism>
<dbReference type="InterPro" id="IPR039425">
    <property type="entry name" value="RNA_pol_sigma-70-like"/>
</dbReference>
<reference evidence="7 8" key="1">
    <citation type="journal article" date="2005" name="Int. J. Syst. Evol. Microbiol.">
        <title>Bacillus litoralis sp. nov., isolated from a tidal flat of the Yellow Sea in Korea.</title>
        <authorList>
            <person name="Yoon J.H."/>
            <person name="Oh T.K."/>
        </authorList>
    </citation>
    <scope>NUCLEOTIDE SEQUENCE [LARGE SCALE GENOMIC DNA]</scope>
    <source>
        <strain evidence="7 8">SW-211</strain>
    </source>
</reference>
<dbReference type="GO" id="GO:0016987">
    <property type="term" value="F:sigma factor activity"/>
    <property type="evidence" value="ECO:0007669"/>
    <property type="project" value="UniProtKB-KW"/>
</dbReference>
<dbReference type="SUPFAM" id="SSF88659">
    <property type="entry name" value="Sigma3 and sigma4 domains of RNA polymerase sigma factors"/>
    <property type="match status" value="1"/>
</dbReference>
<dbReference type="InterPro" id="IPR013325">
    <property type="entry name" value="RNA_pol_sigma_r2"/>
</dbReference>
<dbReference type="InterPro" id="IPR013249">
    <property type="entry name" value="RNA_pol_sigma70_r4_t2"/>
</dbReference>
<keyword evidence="4" id="KW-0804">Transcription</keyword>
<evidence type="ECO:0000256" key="4">
    <source>
        <dbReference type="ARBA" id="ARBA00023163"/>
    </source>
</evidence>
<dbReference type="PANTHER" id="PTHR43133">
    <property type="entry name" value="RNA POLYMERASE ECF-TYPE SIGMA FACTO"/>
    <property type="match status" value="1"/>
</dbReference>
<evidence type="ECO:0000256" key="3">
    <source>
        <dbReference type="ARBA" id="ARBA00023082"/>
    </source>
</evidence>
<evidence type="ECO:0000313" key="7">
    <source>
        <dbReference type="EMBL" id="TXC85766.1"/>
    </source>
</evidence>
<evidence type="ECO:0000256" key="1">
    <source>
        <dbReference type="ARBA" id="ARBA00010641"/>
    </source>
</evidence>
<keyword evidence="2" id="KW-0805">Transcription regulation</keyword>
<dbReference type="EMBL" id="VOQF01000016">
    <property type="protein sequence ID" value="TXC85766.1"/>
    <property type="molecule type" value="Genomic_DNA"/>
</dbReference>
<dbReference type="CDD" id="cd06171">
    <property type="entry name" value="Sigma70_r4"/>
    <property type="match status" value="1"/>
</dbReference>
<dbReference type="Gene3D" id="1.10.1740.10">
    <property type="match status" value="1"/>
</dbReference>